<evidence type="ECO:0000256" key="4">
    <source>
        <dbReference type="ARBA" id="ARBA00023015"/>
    </source>
</evidence>
<dbReference type="AlphaFoldDB" id="A0A2J7Q8L1"/>
<keyword evidence="8 11" id="KW-0539">Nucleus</keyword>
<feature type="coiled-coil region" evidence="12">
    <location>
        <begin position="168"/>
        <end position="202"/>
    </location>
</feature>
<keyword evidence="4 11" id="KW-0805">Transcription regulation</keyword>
<evidence type="ECO:0000256" key="5">
    <source>
        <dbReference type="ARBA" id="ARBA00023054"/>
    </source>
</evidence>
<name>A0A2J7Q8L1_9NEOP</name>
<evidence type="ECO:0000256" key="10">
    <source>
        <dbReference type="ARBA" id="ARBA00031260"/>
    </source>
</evidence>
<comment type="function">
    <text evidence="9 11">Component of the Mediator complex, a coactivator involved in the regulated transcription of nearly all RNA polymerase II-dependent genes. Mediator functions as a bridge to convey information from gene-specific regulatory proteins to the basal RNA polymerase II transcription machinery. Mediator is recruited to promoters by direct interactions with regulatory proteins and serves as a scaffold for the assembly of a functional preinitiation complex with RNA polymerase II and the general transcription factors.</text>
</comment>
<dbReference type="Proteomes" id="UP000235965">
    <property type="component" value="Unassembled WGS sequence"/>
</dbReference>
<evidence type="ECO:0000256" key="2">
    <source>
        <dbReference type="ARBA" id="ARBA00008089"/>
    </source>
</evidence>
<dbReference type="InParanoid" id="A0A2J7Q8L1"/>
<dbReference type="GO" id="GO:0003712">
    <property type="term" value="F:transcription coregulator activity"/>
    <property type="evidence" value="ECO:0007669"/>
    <property type="project" value="InterPro"/>
</dbReference>
<evidence type="ECO:0000256" key="9">
    <source>
        <dbReference type="ARBA" id="ARBA00025687"/>
    </source>
</evidence>
<evidence type="ECO:0000256" key="1">
    <source>
        <dbReference type="ARBA" id="ARBA00004123"/>
    </source>
</evidence>
<comment type="subcellular location">
    <subcellularLocation>
        <location evidence="1 11">Nucleus</location>
    </subcellularLocation>
</comment>
<dbReference type="PANTHER" id="PTHR20844:SF0">
    <property type="entry name" value="MEDIATOR OF RNA POLYMERASE II TRANSCRIPTION SUBUNIT 9"/>
    <property type="match status" value="1"/>
</dbReference>
<sequence length="202" mass="23601">MDSGEQNCAALPSQLTVDDVDVEFLPLIYEIIRSVERDPHDSSQKTRESQDTSQKVLELQKKLDQARNQIHRLPGVEYSKEEQLQKLETLRKQLQLKKDLLLKYRHMCTFDIPKLTAMVLRFLFRYLANNEQIVSRLAESYPVRRAAQLVVYLFSRGQQAASDPRLSAERLRSFTARLRAELQNAQKEITQASKEFKKHQQK</sequence>
<dbReference type="EMBL" id="NEVH01016952">
    <property type="protein sequence ID" value="PNF24930.1"/>
    <property type="molecule type" value="Genomic_DNA"/>
</dbReference>
<protein>
    <recommendedName>
        <fullName evidence="3 11">Mediator of RNA polymerase II transcription subunit 9</fullName>
    </recommendedName>
    <alternativeName>
        <fullName evidence="10 11">Mediator complex subunit 9</fullName>
    </alternativeName>
</protein>
<feature type="coiled-coil region" evidence="12">
    <location>
        <begin position="49"/>
        <end position="100"/>
    </location>
</feature>
<dbReference type="InterPro" id="IPR011425">
    <property type="entry name" value="Med9"/>
</dbReference>
<proteinExistence type="inferred from homology"/>
<dbReference type="InterPro" id="IPR039242">
    <property type="entry name" value="MED9_metazoa"/>
</dbReference>
<dbReference type="GO" id="GO:0016592">
    <property type="term" value="C:mediator complex"/>
    <property type="evidence" value="ECO:0007669"/>
    <property type="project" value="InterPro"/>
</dbReference>
<evidence type="ECO:0000313" key="14">
    <source>
        <dbReference type="Proteomes" id="UP000235965"/>
    </source>
</evidence>
<dbReference type="SUPFAM" id="SSF140718">
    <property type="entry name" value="Mediator hinge subcomplex-like"/>
    <property type="match status" value="1"/>
</dbReference>
<dbReference type="Pfam" id="PF07544">
    <property type="entry name" value="Med9"/>
    <property type="match status" value="1"/>
</dbReference>
<dbReference type="OrthoDB" id="5950777at2759"/>
<dbReference type="PANTHER" id="PTHR20844">
    <property type="entry name" value="MEDIATOR OF RNA POLYMERASE II TRANSCRIPTION, SUBUNIT 9"/>
    <property type="match status" value="1"/>
</dbReference>
<dbReference type="GO" id="GO:0006357">
    <property type="term" value="P:regulation of transcription by RNA polymerase II"/>
    <property type="evidence" value="ECO:0007669"/>
    <property type="project" value="InterPro"/>
</dbReference>
<keyword evidence="6 11" id="KW-0010">Activator</keyword>
<keyword evidence="7 11" id="KW-0804">Transcription</keyword>
<dbReference type="InterPro" id="IPR037212">
    <property type="entry name" value="Med7/Med21-like"/>
</dbReference>
<evidence type="ECO:0000256" key="6">
    <source>
        <dbReference type="ARBA" id="ARBA00023159"/>
    </source>
</evidence>
<evidence type="ECO:0000313" key="13">
    <source>
        <dbReference type="EMBL" id="PNF24930.1"/>
    </source>
</evidence>
<keyword evidence="14" id="KW-1185">Reference proteome</keyword>
<keyword evidence="5 12" id="KW-0175">Coiled coil</keyword>
<comment type="similarity">
    <text evidence="2 11">Belongs to the Mediator complex subunit 9 family.</text>
</comment>
<accession>A0A2J7Q8L1</accession>
<evidence type="ECO:0000256" key="12">
    <source>
        <dbReference type="SAM" id="Coils"/>
    </source>
</evidence>
<gene>
    <name evidence="11 13" type="primary">MED9</name>
    <name evidence="13" type="ORF">B7P43_G10153</name>
</gene>
<comment type="caution">
    <text evidence="13">The sequence shown here is derived from an EMBL/GenBank/DDBJ whole genome shotgun (WGS) entry which is preliminary data.</text>
</comment>
<organism evidence="13 14">
    <name type="scientific">Cryptotermes secundus</name>
    <dbReference type="NCBI Taxonomy" id="105785"/>
    <lineage>
        <taxon>Eukaryota</taxon>
        <taxon>Metazoa</taxon>
        <taxon>Ecdysozoa</taxon>
        <taxon>Arthropoda</taxon>
        <taxon>Hexapoda</taxon>
        <taxon>Insecta</taxon>
        <taxon>Pterygota</taxon>
        <taxon>Neoptera</taxon>
        <taxon>Polyneoptera</taxon>
        <taxon>Dictyoptera</taxon>
        <taxon>Blattodea</taxon>
        <taxon>Blattoidea</taxon>
        <taxon>Termitoidae</taxon>
        <taxon>Kalotermitidae</taxon>
        <taxon>Cryptotermitinae</taxon>
        <taxon>Cryptotermes</taxon>
    </lineage>
</organism>
<evidence type="ECO:0000256" key="3">
    <source>
        <dbReference type="ARBA" id="ARBA00020636"/>
    </source>
</evidence>
<evidence type="ECO:0000256" key="8">
    <source>
        <dbReference type="ARBA" id="ARBA00023242"/>
    </source>
</evidence>
<reference evidence="13 14" key="1">
    <citation type="submission" date="2017-12" db="EMBL/GenBank/DDBJ databases">
        <title>Hemimetabolous genomes reveal molecular basis of termite eusociality.</title>
        <authorList>
            <person name="Harrison M.C."/>
            <person name="Jongepier E."/>
            <person name="Robertson H.M."/>
            <person name="Arning N."/>
            <person name="Bitard-Feildel T."/>
            <person name="Chao H."/>
            <person name="Childers C.P."/>
            <person name="Dinh H."/>
            <person name="Doddapaneni H."/>
            <person name="Dugan S."/>
            <person name="Gowin J."/>
            <person name="Greiner C."/>
            <person name="Han Y."/>
            <person name="Hu H."/>
            <person name="Hughes D.S.T."/>
            <person name="Huylmans A.-K."/>
            <person name="Kemena C."/>
            <person name="Kremer L.P.M."/>
            <person name="Lee S.L."/>
            <person name="Lopez-Ezquerra A."/>
            <person name="Mallet L."/>
            <person name="Monroy-Kuhn J.M."/>
            <person name="Moser A."/>
            <person name="Murali S.C."/>
            <person name="Muzny D.M."/>
            <person name="Otani S."/>
            <person name="Piulachs M.-D."/>
            <person name="Poelchau M."/>
            <person name="Qu J."/>
            <person name="Schaub F."/>
            <person name="Wada-Katsumata A."/>
            <person name="Worley K.C."/>
            <person name="Xie Q."/>
            <person name="Ylla G."/>
            <person name="Poulsen M."/>
            <person name="Gibbs R.A."/>
            <person name="Schal C."/>
            <person name="Richards S."/>
            <person name="Belles X."/>
            <person name="Korb J."/>
            <person name="Bornberg-Bauer E."/>
        </authorList>
    </citation>
    <scope>NUCLEOTIDE SEQUENCE [LARGE SCALE GENOMIC DNA]</scope>
    <source>
        <tissue evidence="13">Whole body</tissue>
    </source>
</reference>
<dbReference type="STRING" id="105785.A0A2J7Q8L1"/>
<evidence type="ECO:0000256" key="7">
    <source>
        <dbReference type="ARBA" id="ARBA00023163"/>
    </source>
</evidence>
<comment type="subunit">
    <text evidence="11">Component of the Mediator complex.</text>
</comment>
<evidence type="ECO:0000256" key="11">
    <source>
        <dbReference type="RuleBase" id="RU364145"/>
    </source>
</evidence>